<dbReference type="EMBL" id="UINC01074338">
    <property type="protein sequence ID" value="SVC11429.1"/>
    <property type="molecule type" value="Genomic_DNA"/>
</dbReference>
<organism evidence="1">
    <name type="scientific">marine metagenome</name>
    <dbReference type="NCBI Taxonomy" id="408172"/>
    <lineage>
        <taxon>unclassified sequences</taxon>
        <taxon>metagenomes</taxon>
        <taxon>ecological metagenomes</taxon>
    </lineage>
</organism>
<proteinExistence type="predicted"/>
<feature type="non-terminal residue" evidence="1">
    <location>
        <position position="27"/>
    </location>
</feature>
<reference evidence="1" key="1">
    <citation type="submission" date="2018-05" db="EMBL/GenBank/DDBJ databases">
        <authorList>
            <person name="Lanie J.A."/>
            <person name="Ng W.-L."/>
            <person name="Kazmierczak K.M."/>
            <person name="Andrzejewski T.M."/>
            <person name="Davidsen T.M."/>
            <person name="Wayne K.J."/>
            <person name="Tettelin H."/>
            <person name="Glass J.I."/>
            <person name="Rusch D."/>
            <person name="Podicherti R."/>
            <person name="Tsui H.-C.T."/>
            <person name="Winkler M.E."/>
        </authorList>
    </citation>
    <scope>NUCLEOTIDE SEQUENCE</scope>
</reference>
<name>A0A382JIA7_9ZZZZ</name>
<sequence length="27" mass="3144">MKDIKKDIRRCLDSLIWLPDLGSNQGQ</sequence>
<protein>
    <submittedName>
        <fullName evidence="1">Uncharacterized protein</fullName>
    </submittedName>
</protein>
<dbReference type="AlphaFoldDB" id="A0A382JIA7"/>
<gene>
    <name evidence="1" type="ORF">METZ01_LOCUS264283</name>
</gene>
<accession>A0A382JIA7</accession>
<evidence type="ECO:0000313" key="1">
    <source>
        <dbReference type="EMBL" id="SVC11429.1"/>
    </source>
</evidence>